<evidence type="ECO:0000256" key="4">
    <source>
        <dbReference type="ARBA" id="ARBA00051334"/>
    </source>
</evidence>
<feature type="domain" description="N-acetyltransferase" evidence="5">
    <location>
        <begin position="12"/>
        <end position="175"/>
    </location>
</feature>
<dbReference type="EMBL" id="VXLD01000001">
    <property type="protein sequence ID" value="KAB1859564.1"/>
    <property type="molecule type" value="Genomic_DNA"/>
</dbReference>
<comment type="catalytic activity">
    <reaction evidence="4">
        <text>L-methionine sulfone + acetyl-CoA = N-acetyl-L-methionine sulfone + CoA + H(+)</text>
        <dbReference type="Rhea" id="RHEA:47656"/>
        <dbReference type="ChEBI" id="CHEBI:15378"/>
        <dbReference type="ChEBI" id="CHEBI:57287"/>
        <dbReference type="ChEBI" id="CHEBI:57288"/>
        <dbReference type="ChEBI" id="CHEBI:87824"/>
        <dbReference type="ChEBI" id="CHEBI:87825"/>
    </reaction>
</comment>
<dbReference type="CDD" id="cd04301">
    <property type="entry name" value="NAT_SF"/>
    <property type="match status" value="1"/>
</dbReference>
<keyword evidence="1 6" id="KW-0808">Transferase</keyword>
<dbReference type="AlphaFoldDB" id="A0A5N4WQ77"/>
<dbReference type="PROSITE" id="PS51186">
    <property type="entry name" value="GNAT"/>
    <property type="match status" value="1"/>
</dbReference>
<comment type="catalytic activity">
    <reaction evidence="3">
        <text>L-methionine sulfoximine + acetyl-CoA = N-acetyl-L-methionine sulfoximine + CoA + H(+)</text>
        <dbReference type="Rhea" id="RHEA:47660"/>
        <dbReference type="ChEBI" id="CHEBI:15378"/>
        <dbReference type="ChEBI" id="CHEBI:57287"/>
        <dbReference type="ChEBI" id="CHEBI:57288"/>
        <dbReference type="ChEBI" id="CHEBI:87826"/>
        <dbReference type="ChEBI" id="CHEBI:87827"/>
    </reaction>
</comment>
<name>A0A5N4WQ77_9GAMM</name>
<dbReference type="Proteomes" id="UP000325788">
    <property type="component" value="Unassembled WGS sequence"/>
</dbReference>
<sequence length="183" mass="20661">MSQSEASLTEFKLIECNETEHAVAILEILNEAILNSTALYDYQPRTLKNMQTWFATKREQNFPILGIINPTGKLLGFATWGSFRAFPAYKYTVEHSVYIHHEHRGCGLSKILMQTLIEKAQQQQLHVMVGCIDADNTASIQLHQKLGFSHSGTIQQAGFKFGRWLDAAFYQLTLTTPLDPLDG</sequence>
<dbReference type="Pfam" id="PF00583">
    <property type="entry name" value="Acetyltransf_1"/>
    <property type="match status" value="1"/>
</dbReference>
<evidence type="ECO:0000313" key="7">
    <source>
        <dbReference type="Proteomes" id="UP000325788"/>
    </source>
</evidence>
<reference evidence="6 7" key="1">
    <citation type="submission" date="2019-09" db="EMBL/GenBank/DDBJ databases">
        <title>Draft genome sequence of Acinetobacter tandoii W4-4-4 isolated from environmental water sample.</title>
        <authorList>
            <person name="Wee S.K."/>
            <person name="Yan B."/>
            <person name="Mustaffa S.B."/>
            <person name="Yap E.P.H."/>
        </authorList>
    </citation>
    <scope>NUCLEOTIDE SEQUENCE [LARGE SCALE GENOMIC DNA]</scope>
    <source>
        <strain evidence="6 7">W4-4-4</strain>
    </source>
</reference>
<dbReference type="GO" id="GO:0016747">
    <property type="term" value="F:acyltransferase activity, transferring groups other than amino-acyl groups"/>
    <property type="evidence" value="ECO:0007669"/>
    <property type="project" value="InterPro"/>
</dbReference>
<accession>A0A5N4WQ77</accession>
<protein>
    <submittedName>
        <fullName evidence="6">N-acetyltransferase family protein</fullName>
    </submittedName>
</protein>
<organism evidence="6 7">
    <name type="scientific">Acinetobacter tandoii</name>
    <dbReference type="NCBI Taxonomy" id="202954"/>
    <lineage>
        <taxon>Bacteria</taxon>
        <taxon>Pseudomonadati</taxon>
        <taxon>Pseudomonadota</taxon>
        <taxon>Gammaproteobacteria</taxon>
        <taxon>Moraxellales</taxon>
        <taxon>Moraxellaceae</taxon>
        <taxon>Acinetobacter</taxon>
    </lineage>
</organism>
<evidence type="ECO:0000256" key="1">
    <source>
        <dbReference type="ARBA" id="ARBA00022679"/>
    </source>
</evidence>
<dbReference type="PANTHER" id="PTHR43072:SF23">
    <property type="entry name" value="UPF0039 PROTEIN C11D3.02C"/>
    <property type="match status" value="1"/>
</dbReference>
<dbReference type="FunFam" id="3.40.630.30:FF:000026">
    <property type="entry name" value="Phosphinothricin acetyltransferase"/>
    <property type="match status" value="1"/>
</dbReference>
<evidence type="ECO:0000256" key="2">
    <source>
        <dbReference type="ARBA" id="ARBA00023315"/>
    </source>
</evidence>
<dbReference type="InterPro" id="IPR000182">
    <property type="entry name" value="GNAT_dom"/>
</dbReference>
<comment type="caution">
    <text evidence="6">The sequence shown here is derived from an EMBL/GenBank/DDBJ whole genome shotgun (WGS) entry which is preliminary data.</text>
</comment>
<keyword evidence="2" id="KW-0012">Acyltransferase</keyword>
<evidence type="ECO:0000256" key="3">
    <source>
        <dbReference type="ARBA" id="ARBA00050603"/>
    </source>
</evidence>
<evidence type="ECO:0000259" key="5">
    <source>
        <dbReference type="PROSITE" id="PS51186"/>
    </source>
</evidence>
<dbReference type="PANTHER" id="PTHR43072">
    <property type="entry name" value="N-ACETYLTRANSFERASE"/>
    <property type="match status" value="1"/>
</dbReference>
<dbReference type="Gene3D" id="3.40.630.30">
    <property type="match status" value="1"/>
</dbReference>
<dbReference type="SUPFAM" id="SSF55729">
    <property type="entry name" value="Acyl-CoA N-acyltransferases (Nat)"/>
    <property type="match status" value="1"/>
</dbReference>
<dbReference type="RefSeq" id="WP_151503646.1">
    <property type="nucleotide sequence ID" value="NZ_VXLD01000001.1"/>
</dbReference>
<dbReference type="InterPro" id="IPR016181">
    <property type="entry name" value="Acyl_CoA_acyltransferase"/>
</dbReference>
<proteinExistence type="predicted"/>
<gene>
    <name evidence="6" type="ORF">F4W09_00035</name>
</gene>
<evidence type="ECO:0000313" key="6">
    <source>
        <dbReference type="EMBL" id="KAB1859564.1"/>
    </source>
</evidence>